<evidence type="ECO:0000259" key="2">
    <source>
        <dbReference type="Pfam" id="PF24864"/>
    </source>
</evidence>
<feature type="domain" description="DUF7730" evidence="2">
    <location>
        <begin position="63"/>
        <end position="193"/>
    </location>
</feature>
<sequence length="735" mass="81326">MLRQHIATRQPPWKTVWKQCNKEENMSVRTNWVHPNIKFVTPEEGEAADPSGPRPADDRRFNFNALPAEVQARIFKLWLFKKDKLIHVISRLDPFVPNQDFPEEAALRNRSGLKNVFFWGERRCNITNSGQNPNSLLRILLVCRRFFFIGIHCFYGLNTFAFSSLGEFSRFCQGIGPARISRLQHLEITLMGNQYLTVPLDRNGRIPVSRRTSPLSFLLDCHRLKSLVIFVNESEKRYTRRRYENSIIQDIMVRQTAGQPNQRKHRALRCIQGMDFIYALRGLEWIRFYDLYKAITSTSRTATRESVADWSFVEDVTNTSTMQKVPSRRESSRLENLEPLFGNNNHWNPSQADWDLVKGFYINKWSYDQLRQDFPHIPSHMSASSSPRQGHSSNSSSSSSSSSGPHYGGGGPAMSVTGSSITDAIDLGNSESTPGPNTETDLPPRSTTGRAASVMIELSSDSESDSDDDNLFVSQRNHQPQQHQPSPTPHSSEGGPSVTASVPARLHSLTPMGSMTSSLLDRGFSVPANLGRLETPSGLSSRSNSTPRGHGGPQSFASLLNIQPASSAARYLPPNNAAALESASVVALRRGSMSLSMSRSLSRSLSRSVSRSGSLVIERGNGNGNGSRAGSASTYRIRLRYRSSSGSSGSSGSDLFVRQTPRLSERESVDLTNVDEDGEDDGHSGNLLGRSSESGNGELMTIDEDDDENGDQDMEGRDSGYEGADDSDVEMVDSV</sequence>
<accession>A0AAJ0I846</accession>
<feature type="compositionally biased region" description="Low complexity" evidence="1">
    <location>
        <begin position="478"/>
        <end position="492"/>
    </location>
</feature>
<feature type="compositionally biased region" description="Acidic residues" evidence="1">
    <location>
        <begin position="701"/>
        <end position="713"/>
    </location>
</feature>
<evidence type="ECO:0000256" key="1">
    <source>
        <dbReference type="SAM" id="MobiDB-lite"/>
    </source>
</evidence>
<feature type="region of interest" description="Disordered" evidence="1">
    <location>
        <begin position="597"/>
        <end position="735"/>
    </location>
</feature>
<dbReference type="InterPro" id="IPR053095">
    <property type="entry name" value="Actin-binding/GATA_Znf"/>
</dbReference>
<evidence type="ECO:0000313" key="3">
    <source>
        <dbReference type="EMBL" id="KAK3492551.1"/>
    </source>
</evidence>
<feature type="compositionally biased region" description="Acidic residues" evidence="1">
    <location>
        <begin position="460"/>
        <end position="470"/>
    </location>
</feature>
<feature type="compositionally biased region" description="Low complexity" evidence="1">
    <location>
        <begin position="384"/>
        <end position="405"/>
    </location>
</feature>
<dbReference type="PANTHER" id="PTHR23246:SF13">
    <property type="entry name" value="GH12359P"/>
    <property type="match status" value="1"/>
</dbReference>
<feature type="region of interest" description="Disordered" evidence="1">
    <location>
        <begin position="378"/>
        <end position="501"/>
    </location>
</feature>
<feature type="compositionally biased region" description="Low complexity" evidence="1">
    <location>
        <begin position="643"/>
        <end position="653"/>
    </location>
</feature>
<feature type="compositionally biased region" description="Low complexity" evidence="1">
    <location>
        <begin position="597"/>
        <end position="620"/>
    </location>
</feature>
<proteinExistence type="predicted"/>
<dbReference type="EMBL" id="JAULSX010000004">
    <property type="protein sequence ID" value="KAK3492551.1"/>
    <property type="molecule type" value="Genomic_DNA"/>
</dbReference>
<dbReference type="RefSeq" id="XP_062693009.1">
    <property type="nucleotide sequence ID" value="XM_062832423.1"/>
</dbReference>
<name>A0AAJ0I846_9PEZI</name>
<protein>
    <recommendedName>
        <fullName evidence="2">DUF7730 domain-containing protein</fullName>
    </recommendedName>
</protein>
<dbReference type="Pfam" id="PF24864">
    <property type="entry name" value="DUF7730"/>
    <property type="match status" value="1"/>
</dbReference>
<evidence type="ECO:0000313" key="4">
    <source>
        <dbReference type="Proteomes" id="UP001285908"/>
    </source>
</evidence>
<dbReference type="InterPro" id="IPR056632">
    <property type="entry name" value="DUF7730"/>
</dbReference>
<dbReference type="GeneID" id="87870045"/>
<feature type="region of interest" description="Disordered" evidence="1">
    <location>
        <begin position="531"/>
        <end position="557"/>
    </location>
</feature>
<dbReference type="Proteomes" id="UP001285908">
    <property type="component" value="Unassembled WGS sequence"/>
</dbReference>
<organism evidence="3 4">
    <name type="scientific">Neurospora hispaniola</name>
    <dbReference type="NCBI Taxonomy" id="588809"/>
    <lineage>
        <taxon>Eukaryota</taxon>
        <taxon>Fungi</taxon>
        <taxon>Dikarya</taxon>
        <taxon>Ascomycota</taxon>
        <taxon>Pezizomycotina</taxon>
        <taxon>Sordariomycetes</taxon>
        <taxon>Sordariomycetidae</taxon>
        <taxon>Sordariales</taxon>
        <taxon>Sordariaceae</taxon>
        <taxon>Neurospora</taxon>
    </lineage>
</organism>
<dbReference type="PANTHER" id="PTHR23246">
    <property type="entry name" value="NEW-GLUE PROTEIN"/>
    <property type="match status" value="1"/>
</dbReference>
<feature type="compositionally biased region" description="Acidic residues" evidence="1">
    <location>
        <begin position="723"/>
        <end position="735"/>
    </location>
</feature>
<feature type="compositionally biased region" description="Polar residues" evidence="1">
    <location>
        <begin position="537"/>
        <end position="547"/>
    </location>
</feature>
<dbReference type="AlphaFoldDB" id="A0AAJ0I846"/>
<comment type="caution">
    <text evidence="3">The sequence shown here is derived from an EMBL/GenBank/DDBJ whole genome shotgun (WGS) entry which is preliminary data.</text>
</comment>
<reference evidence="3 4" key="1">
    <citation type="journal article" date="2023" name="Mol. Phylogenet. Evol.">
        <title>Genome-scale phylogeny and comparative genomics of the fungal order Sordariales.</title>
        <authorList>
            <person name="Hensen N."/>
            <person name="Bonometti L."/>
            <person name="Westerberg I."/>
            <person name="Brannstrom I.O."/>
            <person name="Guillou S."/>
            <person name="Cros-Aarteil S."/>
            <person name="Calhoun S."/>
            <person name="Haridas S."/>
            <person name="Kuo A."/>
            <person name="Mondo S."/>
            <person name="Pangilinan J."/>
            <person name="Riley R."/>
            <person name="LaButti K."/>
            <person name="Andreopoulos B."/>
            <person name="Lipzen A."/>
            <person name="Chen C."/>
            <person name="Yan M."/>
            <person name="Daum C."/>
            <person name="Ng V."/>
            <person name="Clum A."/>
            <person name="Steindorff A."/>
            <person name="Ohm R.A."/>
            <person name="Martin F."/>
            <person name="Silar P."/>
            <person name="Natvig D.O."/>
            <person name="Lalanne C."/>
            <person name="Gautier V."/>
            <person name="Ament-Velasquez S.L."/>
            <person name="Kruys A."/>
            <person name="Hutchinson M.I."/>
            <person name="Powell A.J."/>
            <person name="Barry K."/>
            <person name="Miller A.N."/>
            <person name="Grigoriev I.V."/>
            <person name="Debuchy R."/>
            <person name="Gladieux P."/>
            <person name="Hiltunen Thoren M."/>
            <person name="Johannesson H."/>
        </authorList>
    </citation>
    <scope>NUCLEOTIDE SEQUENCE [LARGE SCALE GENOMIC DNA]</scope>
    <source>
        <strain evidence="3 4">FGSC 10403</strain>
    </source>
</reference>
<gene>
    <name evidence="3" type="ORF">B0T23DRAFT_144476</name>
</gene>
<keyword evidence="4" id="KW-1185">Reference proteome</keyword>
<feature type="compositionally biased region" description="Polar residues" evidence="1">
    <location>
        <begin position="429"/>
        <end position="450"/>
    </location>
</feature>